<keyword evidence="1" id="KW-1185">Reference proteome</keyword>
<reference evidence="2" key="1">
    <citation type="submission" date="2022-11" db="UniProtKB">
        <authorList>
            <consortium name="WormBaseParasite"/>
        </authorList>
    </citation>
    <scope>IDENTIFICATION</scope>
</reference>
<evidence type="ECO:0000313" key="1">
    <source>
        <dbReference type="Proteomes" id="UP000887569"/>
    </source>
</evidence>
<organism evidence="1 2">
    <name type="scientific">Parascaris univalens</name>
    <name type="common">Nematode worm</name>
    <dbReference type="NCBI Taxonomy" id="6257"/>
    <lineage>
        <taxon>Eukaryota</taxon>
        <taxon>Metazoa</taxon>
        <taxon>Ecdysozoa</taxon>
        <taxon>Nematoda</taxon>
        <taxon>Chromadorea</taxon>
        <taxon>Rhabditida</taxon>
        <taxon>Spirurina</taxon>
        <taxon>Ascaridomorpha</taxon>
        <taxon>Ascaridoidea</taxon>
        <taxon>Ascarididae</taxon>
        <taxon>Parascaris</taxon>
    </lineage>
</organism>
<protein>
    <submittedName>
        <fullName evidence="2">Uncharacterized protein</fullName>
    </submittedName>
</protein>
<dbReference type="AlphaFoldDB" id="A0A915AVI2"/>
<dbReference type="WBParaSite" id="PgR015_g008_t01">
    <property type="protein sequence ID" value="PgR015_g008_t01"/>
    <property type="gene ID" value="PgR015_g008"/>
</dbReference>
<dbReference type="Proteomes" id="UP000887569">
    <property type="component" value="Unplaced"/>
</dbReference>
<sequence>KSLCVWEHRSLSFVVCSAFPFHQGQLSTHSLLFCECDRHPSPQLHLCRLLIAHNFTAISHCCDLIDVVFCDHMHLPLPAHLLFRSIVLSSLTFICLVTYV</sequence>
<evidence type="ECO:0000313" key="2">
    <source>
        <dbReference type="WBParaSite" id="PgR015_g008_t01"/>
    </source>
</evidence>
<name>A0A915AVI2_PARUN</name>
<accession>A0A915AVI2</accession>
<proteinExistence type="predicted"/>